<dbReference type="EMBL" id="CALLCH030000019">
    <property type="protein sequence ID" value="CAI4219330.1"/>
    <property type="molecule type" value="Genomic_DNA"/>
</dbReference>
<protein>
    <submittedName>
        <fullName evidence="2">Uncharacterized protein</fullName>
    </submittedName>
</protein>
<feature type="region of interest" description="Disordered" evidence="1">
    <location>
        <begin position="1"/>
        <end position="22"/>
    </location>
</feature>
<dbReference type="AlphaFoldDB" id="A0A9P1HB74"/>
<keyword evidence="3" id="KW-1185">Reference proteome</keyword>
<dbReference type="Proteomes" id="UP000838763">
    <property type="component" value="Unassembled WGS sequence"/>
</dbReference>
<evidence type="ECO:0000313" key="2">
    <source>
        <dbReference type="EMBL" id="CAI4219330.1"/>
    </source>
</evidence>
<proteinExistence type="predicted"/>
<gene>
    <name evidence="2" type="ORF">PPNO1_LOCUS8897</name>
</gene>
<sequence>MPSFTKNAELLRTRPKRLSRGPHPVVRVHSRINTGELQLGNQPQNPVRCLFELGHLKILLTSKPRRCEFKLASARVKSPRLRYLSCKQGV</sequence>
<comment type="caution">
    <text evidence="2">The sequence shown here is derived from an EMBL/GenBank/DDBJ whole genome shotgun (WGS) entry which is preliminary data.</text>
</comment>
<evidence type="ECO:0000313" key="3">
    <source>
        <dbReference type="Proteomes" id="UP000838763"/>
    </source>
</evidence>
<feature type="compositionally biased region" description="Basic residues" evidence="1">
    <location>
        <begin position="13"/>
        <end position="22"/>
    </location>
</feature>
<name>A0A9P1HB74_9PEZI</name>
<reference evidence="2" key="1">
    <citation type="submission" date="2022-11" db="EMBL/GenBank/DDBJ databases">
        <authorList>
            <person name="Scott C."/>
            <person name="Bruce N."/>
        </authorList>
    </citation>
    <scope>NUCLEOTIDE SEQUENCE</scope>
</reference>
<accession>A0A9P1HB74</accession>
<evidence type="ECO:0000256" key="1">
    <source>
        <dbReference type="SAM" id="MobiDB-lite"/>
    </source>
</evidence>
<organism evidence="2 3">
    <name type="scientific">Parascedosporium putredinis</name>
    <dbReference type="NCBI Taxonomy" id="1442378"/>
    <lineage>
        <taxon>Eukaryota</taxon>
        <taxon>Fungi</taxon>
        <taxon>Dikarya</taxon>
        <taxon>Ascomycota</taxon>
        <taxon>Pezizomycotina</taxon>
        <taxon>Sordariomycetes</taxon>
        <taxon>Hypocreomycetidae</taxon>
        <taxon>Microascales</taxon>
        <taxon>Microascaceae</taxon>
        <taxon>Parascedosporium</taxon>
    </lineage>
</organism>